<evidence type="ECO:0000259" key="4">
    <source>
        <dbReference type="PROSITE" id="PS50995"/>
    </source>
</evidence>
<evidence type="ECO:0000256" key="3">
    <source>
        <dbReference type="ARBA" id="ARBA00023163"/>
    </source>
</evidence>
<gene>
    <name evidence="5" type="ORF">FBR43_00090</name>
</gene>
<dbReference type="InterPro" id="IPR036390">
    <property type="entry name" value="WH_DNA-bd_sf"/>
</dbReference>
<protein>
    <submittedName>
        <fullName evidence="5">MarR family transcriptional regulator</fullName>
    </submittedName>
</protein>
<dbReference type="SMART" id="SM00347">
    <property type="entry name" value="HTH_MARR"/>
    <property type="match status" value="1"/>
</dbReference>
<proteinExistence type="predicted"/>
<dbReference type="Proteomes" id="UP000309138">
    <property type="component" value="Unassembled WGS sequence"/>
</dbReference>
<dbReference type="RefSeq" id="WP_136941225.1">
    <property type="nucleotide sequence ID" value="NZ_SWKR01000001.1"/>
</dbReference>
<evidence type="ECO:0000313" key="6">
    <source>
        <dbReference type="Proteomes" id="UP000309138"/>
    </source>
</evidence>
<reference evidence="5 6" key="1">
    <citation type="submission" date="2019-04" db="EMBL/GenBank/DDBJ databases">
        <authorList>
            <person name="Yang Y."/>
            <person name="Wei D."/>
        </authorList>
    </citation>
    <scope>NUCLEOTIDE SEQUENCE [LARGE SCALE GENOMIC DNA]</scope>
    <source>
        <strain evidence="5 6">L-1-4w-11</strain>
    </source>
</reference>
<keyword evidence="3" id="KW-0804">Transcription</keyword>
<accession>A0A4U1L7S4</accession>
<dbReference type="PROSITE" id="PS50995">
    <property type="entry name" value="HTH_MARR_2"/>
    <property type="match status" value="1"/>
</dbReference>
<dbReference type="SUPFAM" id="SSF46785">
    <property type="entry name" value="Winged helix' DNA-binding domain"/>
    <property type="match status" value="1"/>
</dbReference>
<dbReference type="Pfam" id="PF12802">
    <property type="entry name" value="MarR_2"/>
    <property type="match status" value="1"/>
</dbReference>
<dbReference type="InterPro" id="IPR036388">
    <property type="entry name" value="WH-like_DNA-bd_sf"/>
</dbReference>
<comment type="caution">
    <text evidence="5">The sequence shown here is derived from an EMBL/GenBank/DDBJ whole genome shotgun (WGS) entry which is preliminary data.</text>
</comment>
<dbReference type="PANTHER" id="PTHR33164:SF43">
    <property type="entry name" value="HTH-TYPE TRANSCRIPTIONAL REPRESSOR YETL"/>
    <property type="match status" value="1"/>
</dbReference>
<keyword evidence="1" id="KW-0805">Transcription regulation</keyword>
<dbReference type="InterPro" id="IPR000835">
    <property type="entry name" value="HTH_MarR-typ"/>
</dbReference>
<dbReference type="PRINTS" id="PR00598">
    <property type="entry name" value="HTHMARR"/>
</dbReference>
<evidence type="ECO:0000313" key="5">
    <source>
        <dbReference type="EMBL" id="TKD52804.1"/>
    </source>
</evidence>
<dbReference type="OrthoDB" id="582199at2"/>
<dbReference type="PANTHER" id="PTHR33164">
    <property type="entry name" value="TRANSCRIPTIONAL REGULATOR, MARR FAMILY"/>
    <property type="match status" value="1"/>
</dbReference>
<dbReference type="EMBL" id="SWKR01000001">
    <property type="protein sequence ID" value="TKD52804.1"/>
    <property type="molecule type" value="Genomic_DNA"/>
</dbReference>
<evidence type="ECO:0000256" key="2">
    <source>
        <dbReference type="ARBA" id="ARBA00023125"/>
    </source>
</evidence>
<dbReference type="GO" id="GO:0003677">
    <property type="term" value="F:DNA binding"/>
    <property type="evidence" value="ECO:0007669"/>
    <property type="project" value="UniProtKB-KW"/>
</dbReference>
<sequence length="169" mass="18575">MNDIAGSPAPPARMADYFEPGSRAETEFLFTRALSLAARRWGQHVETSLQAMTGQSRPRWQTLFVLSMAEPPVTTSTLATRLAIRWPSLIRTLNGLEADGLVRRTTNPDDRRSRWIAITPAGLAVLHSVMPVLTEVRADALDTLDDADMQAATRVLRVLIDGLASAPLR</sequence>
<keyword evidence="2" id="KW-0238">DNA-binding</keyword>
<dbReference type="AlphaFoldDB" id="A0A4U1L7S4"/>
<dbReference type="PROSITE" id="PS01117">
    <property type="entry name" value="HTH_MARR_1"/>
    <property type="match status" value="1"/>
</dbReference>
<name>A0A4U1L7S4_9SPHN</name>
<organism evidence="5 6">
    <name type="scientific">Sphingomonas baiyangensis</name>
    <dbReference type="NCBI Taxonomy" id="2572576"/>
    <lineage>
        <taxon>Bacteria</taxon>
        <taxon>Pseudomonadati</taxon>
        <taxon>Pseudomonadota</taxon>
        <taxon>Alphaproteobacteria</taxon>
        <taxon>Sphingomonadales</taxon>
        <taxon>Sphingomonadaceae</taxon>
        <taxon>Sphingomonas</taxon>
    </lineage>
</organism>
<dbReference type="GO" id="GO:0003700">
    <property type="term" value="F:DNA-binding transcription factor activity"/>
    <property type="evidence" value="ECO:0007669"/>
    <property type="project" value="InterPro"/>
</dbReference>
<evidence type="ECO:0000256" key="1">
    <source>
        <dbReference type="ARBA" id="ARBA00023015"/>
    </source>
</evidence>
<dbReference type="Gene3D" id="1.10.10.10">
    <property type="entry name" value="Winged helix-like DNA-binding domain superfamily/Winged helix DNA-binding domain"/>
    <property type="match status" value="1"/>
</dbReference>
<dbReference type="InterPro" id="IPR023187">
    <property type="entry name" value="Tscrpt_reg_MarR-type_CS"/>
</dbReference>
<dbReference type="InterPro" id="IPR039422">
    <property type="entry name" value="MarR/SlyA-like"/>
</dbReference>
<keyword evidence="6" id="KW-1185">Reference proteome</keyword>
<dbReference type="GO" id="GO:0006950">
    <property type="term" value="P:response to stress"/>
    <property type="evidence" value="ECO:0007669"/>
    <property type="project" value="TreeGrafter"/>
</dbReference>
<feature type="domain" description="HTH marR-type" evidence="4">
    <location>
        <begin position="27"/>
        <end position="161"/>
    </location>
</feature>